<evidence type="ECO:0000313" key="13">
    <source>
        <dbReference type="EMBL" id="AUW30854.1"/>
    </source>
</evidence>
<dbReference type="CDD" id="cd18787">
    <property type="entry name" value="SF2_C_DEAD"/>
    <property type="match status" value="1"/>
</dbReference>
<protein>
    <recommendedName>
        <fullName evidence="1">RNA helicase</fullName>
        <ecNumber evidence="1">3.6.4.13</ecNumber>
    </recommendedName>
</protein>
<dbReference type="SUPFAM" id="SSF52540">
    <property type="entry name" value="P-loop containing nucleoside triphosphate hydrolases"/>
    <property type="match status" value="1"/>
</dbReference>
<dbReference type="PANTHER" id="PTHR47958">
    <property type="entry name" value="ATP-DEPENDENT RNA HELICASE DBP3"/>
    <property type="match status" value="1"/>
</dbReference>
<feature type="region of interest" description="Disordered" evidence="8">
    <location>
        <begin position="42"/>
        <end position="66"/>
    </location>
</feature>
<evidence type="ECO:0000259" key="10">
    <source>
        <dbReference type="PROSITE" id="PS51194"/>
    </source>
</evidence>
<keyword evidence="5" id="KW-0067">ATP-binding</keyword>
<dbReference type="GO" id="GO:0005524">
    <property type="term" value="F:ATP binding"/>
    <property type="evidence" value="ECO:0007669"/>
    <property type="project" value="UniProtKB-KW"/>
</dbReference>
<dbReference type="AlphaFoldDB" id="A0A1Z1C4X4"/>
<dbReference type="PROSITE" id="PS51195">
    <property type="entry name" value="Q_MOTIF"/>
    <property type="match status" value="1"/>
</dbReference>
<evidence type="ECO:0000259" key="11">
    <source>
        <dbReference type="PROSITE" id="PS51195"/>
    </source>
</evidence>
<dbReference type="PROSITE" id="PS51194">
    <property type="entry name" value="HELICASE_CTER"/>
    <property type="match status" value="1"/>
</dbReference>
<evidence type="ECO:0000256" key="1">
    <source>
        <dbReference type="ARBA" id="ARBA00012552"/>
    </source>
</evidence>
<dbReference type="FunFam" id="3.40.50.300:FF:000008">
    <property type="entry name" value="ATP-dependent RNA helicase RhlB"/>
    <property type="match status" value="1"/>
</dbReference>
<evidence type="ECO:0000313" key="12">
    <source>
        <dbReference type="EMBL" id="ANM86668.1"/>
    </source>
</evidence>
<evidence type="ECO:0000256" key="6">
    <source>
        <dbReference type="ARBA" id="ARBA00047984"/>
    </source>
</evidence>
<dbReference type="SMART" id="SM00490">
    <property type="entry name" value="HELICc"/>
    <property type="match status" value="1"/>
</dbReference>
<dbReference type="EMBL" id="KX264290">
    <property type="protein sequence ID" value="ANM86668.1"/>
    <property type="molecule type" value="Genomic_DNA"/>
</dbReference>
<dbReference type="Pfam" id="PF00270">
    <property type="entry name" value="DEAD"/>
    <property type="match status" value="1"/>
</dbReference>
<accession>A0A1Z1C4X4</accession>
<evidence type="ECO:0000256" key="5">
    <source>
        <dbReference type="ARBA" id="ARBA00022840"/>
    </source>
</evidence>
<dbReference type="InterPro" id="IPR027417">
    <property type="entry name" value="P-loop_NTPase"/>
</dbReference>
<proteinExistence type="predicted"/>
<keyword evidence="2" id="KW-0547">Nucleotide-binding</keyword>
<dbReference type="Gene3D" id="3.40.50.300">
    <property type="entry name" value="P-loop containing nucleotide triphosphate hydrolases"/>
    <property type="match status" value="2"/>
</dbReference>
<evidence type="ECO:0000256" key="4">
    <source>
        <dbReference type="ARBA" id="ARBA00022806"/>
    </source>
</evidence>
<evidence type="ECO:0000256" key="8">
    <source>
        <dbReference type="SAM" id="MobiDB-lite"/>
    </source>
</evidence>
<dbReference type="EC" id="3.6.4.13" evidence="1"/>
<feature type="domain" description="Helicase ATP-binding" evidence="9">
    <location>
        <begin position="160"/>
        <end position="349"/>
    </location>
</feature>
<dbReference type="InterPro" id="IPR011545">
    <property type="entry name" value="DEAD/DEAH_box_helicase_dom"/>
</dbReference>
<evidence type="ECO:0000259" key="9">
    <source>
        <dbReference type="PROSITE" id="PS51192"/>
    </source>
</evidence>
<keyword evidence="4 12" id="KW-0347">Helicase</keyword>
<dbReference type="SMART" id="SM00487">
    <property type="entry name" value="DEXDc"/>
    <property type="match status" value="1"/>
</dbReference>
<keyword evidence="3" id="KW-0378">Hydrolase</keyword>
<feature type="compositionally biased region" description="Acidic residues" evidence="8">
    <location>
        <begin position="529"/>
        <end position="544"/>
    </location>
</feature>
<sequence>MSENGEALADVTNKVANIQVNEEAIKRVRDAQWAKPQKFDYDAYNAGPRDTGPSVPAASADADANAPSWAANASRYEWSEEYGDVAPRHEALEEMLFGDENQMKKGDQFKHITEMNVTFESETKIEPVSRFEDAGLHPVMLQNIELCGYKVPTPIQAYVLPSVFRNIDIIGIAQTGSGKTAAFLIPTISKLMGKAKQLAAPRPSAAQHYSPENAVRGEPLILIVVPTRELATQIFDEARRLCYRSMLRPCVAYGGGPSREQMDELRKGCDVLIATPGRLKDFMQRGHLLTLSRVKYTIIDEADEMVSPDWVDDMHSNDDDDHVYMMFSATFPKEARAVAKEYMSKQHIRIRVGRAGSSHINVTQKVLWVDEAKKRDCLFDLLLSMPPARTIVFVNTKKGADFLDDFLYNRGLPSTSIHSDRTQREREDALRAFRTGKAPLLIATGVSARGLDIKNVMHVINYDMPSFDHGGIHEYVHRIGRTARIGNVGMATSFYNDRNEDIADALVKLLLETKQEIPDFLESHKPDNVEDLQFDDDTDDEGDDGAAGGDAWGAPAPKGNGHTNGEAASGWGAEDATAGNNDGWN</sequence>
<reference evidence="12" key="1">
    <citation type="submission" date="2016-05" db="EMBL/GenBank/DDBJ databases">
        <title>Lichen genome sequencing reveals its rich biosynthetic potential.</title>
        <authorList>
            <person name="Bertrand R.L."/>
            <person name="Abdel-Hameed M."/>
            <person name="Sorensen J.L."/>
        </authorList>
    </citation>
    <scope>NUCLEOTIDE SEQUENCE</scope>
</reference>
<dbReference type="InterPro" id="IPR014014">
    <property type="entry name" value="RNA_helicase_DEAD_Q_motif"/>
</dbReference>
<feature type="compositionally biased region" description="Low complexity" evidence="8">
    <location>
        <begin position="56"/>
        <end position="66"/>
    </location>
</feature>
<comment type="catalytic activity">
    <reaction evidence="6">
        <text>ATP + H2O = ADP + phosphate + H(+)</text>
        <dbReference type="Rhea" id="RHEA:13065"/>
        <dbReference type="ChEBI" id="CHEBI:15377"/>
        <dbReference type="ChEBI" id="CHEBI:15378"/>
        <dbReference type="ChEBI" id="CHEBI:30616"/>
        <dbReference type="ChEBI" id="CHEBI:43474"/>
        <dbReference type="ChEBI" id="CHEBI:456216"/>
        <dbReference type="EC" id="3.6.4.13"/>
    </reaction>
</comment>
<dbReference type="PROSITE" id="PS51192">
    <property type="entry name" value="HELICASE_ATP_BIND_1"/>
    <property type="match status" value="1"/>
</dbReference>
<reference evidence="13" key="2">
    <citation type="submission" date="2017-12" db="EMBL/GenBank/DDBJ databases">
        <title>Genome Sequencing Reveals a Rich Biosynthetic Potential.</title>
        <authorList>
            <person name="Bertrand R.L."/>
            <person name="Abdel-Hameed M.E."/>
            <person name="Sorensen J.L."/>
        </authorList>
    </citation>
    <scope>NUCLEOTIDE SEQUENCE</scope>
</reference>
<organism evidence="12">
    <name type="scientific">Cladonia uncialis subsp. uncialis</name>
    <dbReference type="NCBI Taxonomy" id="180999"/>
    <lineage>
        <taxon>Eukaryota</taxon>
        <taxon>Fungi</taxon>
        <taxon>Dikarya</taxon>
        <taxon>Ascomycota</taxon>
        <taxon>Pezizomycotina</taxon>
        <taxon>Lecanoromycetes</taxon>
        <taxon>OSLEUM clade</taxon>
        <taxon>Lecanoromycetidae</taxon>
        <taxon>Lecanorales</taxon>
        <taxon>Lecanorineae</taxon>
        <taxon>Cladoniaceae</taxon>
        <taxon>Cladonia</taxon>
    </lineage>
</organism>
<dbReference type="GO" id="GO:0003724">
    <property type="term" value="F:RNA helicase activity"/>
    <property type="evidence" value="ECO:0007669"/>
    <property type="project" value="UniProtKB-EC"/>
</dbReference>
<feature type="short sequence motif" description="Q motif" evidence="7">
    <location>
        <begin position="129"/>
        <end position="157"/>
    </location>
</feature>
<dbReference type="Pfam" id="PF00271">
    <property type="entry name" value="Helicase_C"/>
    <property type="match status" value="1"/>
</dbReference>
<dbReference type="GO" id="GO:0003676">
    <property type="term" value="F:nucleic acid binding"/>
    <property type="evidence" value="ECO:0007669"/>
    <property type="project" value="InterPro"/>
</dbReference>
<feature type="region of interest" description="Disordered" evidence="8">
    <location>
        <begin position="521"/>
        <end position="585"/>
    </location>
</feature>
<feature type="domain" description="DEAD-box RNA helicase Q" evidence="11">
    <location>
        <begin position="129"/>
        <end position="157"/>
    </location>
</feature>
<evidence type="ECO:0000256" key="7">
    <source>
        <dbReference type="PROSITE-ProRule" id="PRU00552"/>
    </source>
</evidence>
<evidence type="ECO:0000256" key="2">
    <source>
        <dbReference type="ARBA" id="ARBA00022741"/>
    </source>
</evidence>
<dbReference type="InterPro" id="IPR014001">
    <property type="entry name" value="Helicase_ATP-bd"/>
</dbReference>
<dbReference type="EMBL" id="MG777480">
    <property type="protein sequence ID" value="AUW30854.1"/>
    <property type="molecule type" value="Genomic_DNA"/>
</dbReference>
<dbReference type="InterPro" id="IPR001650">
    <property type="entry name" value="Helicase_C-like"/>
</dbReference>
<name>A0A1Z1C4X4_CLAUC</name>
<dbReference type="GO" id="GO:0016787">
    <property type="term" value="F:hydrolase activity"/>
    <property type="evidence" value="ECO:0007669"/>
    <property type="project" value="UniProtKB-KW"/>
</dbReference>
<evidence type="ECO:0000256" key="3">
    <source>
        <dbReference type="ARBA" id="ARBA00022801"/>
    </source>
</evidence>
<feature type="domain" description="Helicase C-terminal" evidence="10">
    <location>
        <begin position="361"/>
        <end position="533"/>
    </location>
</feature>